<comment type="similarity">
    <text evidence="1 7">Belongs to the DeoC/FbaB aldolase family. DeoC type 1 subfamily.</text>
</comment>
<reference evidence="10 11" key="1">
    <citation type="submission" date="2024-09" db="EMBL/GenBank/DDBJ databases">
        <authorList>
            <person name="Sun Q."/>
            <person name="Mori K."/>
        </authorList>
    </citation>
    <scope>NUCLEOTIDE SEQUENCE [LARGE SCALE GENOMIC DNA]</scope>
    <source>
        <strain evidence="10 11">JCM 12520</strain>
    </source>
</reference>
<dbReference type="InterPro" id="IPR020476">
    <property type="entry name" value="Nudix_hydrolase"/>
</dbReference>
<dbReference type="Gene3D" id="3.90.79.10">
    <property type="entry name" value="Nucleoside Triphosphate Pyrophosphohydrolase"/>
    <property type="match status" value="1"/>
</dbReference>
<dbReference type="InterPro" id="IPR000086">
    <property type="entry name" value="NUDIX_hydrolase_dom"/>
</dbReference>
<evidence type="ECO:0000256" key="6">
    <source>
        <dbReference type="ARBA" id="ARBA00048791"/>
    </source>
</evidence>
<evidence type="ECO:0000256" key="4">
    <source>
        <dbReference type="ARBA" id="ARBA00023239"/>
    </source>
</evidence>
<dbReference type="PANTHER" id="PTHR10889">
    <property type="entry name" value="DEOXYRIBOSE-PHOSPHATE ALDOLASE"/>
    <property type="match status" value="1"/>
</dbReference>
<dbReference type="PRINTS" id="PR00502">
    <property type="entry name" value="NUDIXFAMILY"/>
</dbReference>
<comment type="subcellular location">
    <subcellularLocation>
        <location evidence="7">Cytoplasm</location>
    </subcellularLocation>
</comment>
<dbReference type="InterPro" id="IPR028581">
    <property type="entry name" value="DeoC_typeI"/>
</dbReference>
<gene>
    <name evidence="7 10" type="primary">deoC</name>
    <name evidence="10" type="ORF">ACFFNY_03280</name>
</gene>
<evidence type="ECO:0000313" key="11">
    <source>
        <dbReference type="Proteomes" id="UP001589619"/>
    </source>
</evidence>
<protein>
    <recommendedName>
        <fullName evidence="7">Deoxyribose-phosphate aldolase</fullName>
        <shortName evidence="7">DERA</shortName>
        <ecNumber evidence="7">4.1.2.4</ecNumber>
    </recommendedName>
    <alternativeName>
        <fullName evidence="7">2-deoxy-D-ribose 5-phosphate aldolase</fullName>
    </alternativeName>
    <alternativeName>
        <fullName evidence="7">Phosphodeoxyriboaldolase</fullName>
        <shortName evidence="7">Deoxyriboaldolase</shortName>
    </alternativeName>
</protein>
<feature type="active site" description="Schiff-base intermediate with acetaldehyde" evidence="7">
    <location>
        <position position="303"/>
    </location>
</feature>
<dbReference type="InterPro" id="IPR011343">
    <property type="entry name" value="DeoC"/>
</dbReference>
<sequence length="375" mass="40028">MKEISAGGVVYRVNEGHTQIQLIMDRYGKITLPKGKMEPGETVEQTALREIREETGIDGRIVSVLERVDYRYEHPKLGHVDKEVHYYLVEATGGELKAQVEEINGVEWLEPHEAWARQKQAGYDNNDSVLKRALEALHIVTDADKEASADSRRVAAYIDHTLLKADATPEAIGRLCDEAREYGFYSVCVGSAWVPLCIRRLAGSGVRVSAVVGFPLGNSLSEAKALEAAHAADHGASDIDMVLAVGALLAGDEAYVREDIRKVVEAVKGRAIVKVILETGYLNEDQKRTACRLAEEAGAHFVKTSTGFGPGGATVEDVKLMRAAVSPSVEVKASGGVRDWATAQAMIAAGATRLGTSSGVAIVGGANAGTASGGY</sequence>
<dbReference type="CDD" id="cd00959">
    <property type="entry name" value="DeoC"/>
    <property type="match status" value="1"/>
</dbReference>
<evidence type="ECO:0000256" key="1">
    <source>
        <dbReference type="ARBA" id="ARBA00010936"/>
    </source>
</evidence>
<dbReference type="Pfam" id="PF00293">
    <property type="entry name" value="NUDIX"/>
    <property type="match status" value="1"/>
</dbReference>
<dbReference type="InterPro" id="IPR015797">
    <property type="entry name" value="NUDIX_hydrolase-like_dom_sf"/>
</dbReference>
<keyword evidence="4 7" id="KW-0456">Lyase</keyword>
<keyword evidence="3 8" id="KW-0378">Hydrolase</keyword>
<dbReference type="GO" id="GO:0004139">
    <property type="term" value="F:deoxyribose-phosphate aldolase activity"/>
    <property type="evidence" value="ECO:0007669"/>
    <property type="project" value="UniProtKB-EC"/>
</dbReference>
<comment type="catalytic activity">
    <reaction evidence="6 7">
        <text>2-deoxy-D-ribose 5-phosphate = D-glyceraldehyde 3-phosphate + acetaldehyde</text>
        <dbReference type="Rhea" id="RHEA:12821"/>
        <dbReference type="ChEBI" id="CHEBI:15343"/>
        <dbReference type="ChEBI" id="CHEBI:59776"/>
        <dbReference type="ChEBI" id="CHEBI:62877"/>
        <dbReference type="EC" id="4.1.2.4"/>
    </reaction>
</comment>
<dbReference type="CDD" id="cd03673">
    <property type="entry name" value="NUDIX_Ap6A_hydrolase"/>
    <property type="match status" value="1"/>
</dbReference>
<name>A0ABV5VQP0_9BACL</name>
<dbReference type="Gene3D" id="3.20.20.70">
    <property type="entry name" value="Aldolase class I"/>
    <property type="match status" value="1"/>
</dbReference>
<evidence type="ECO:0000256" key="8">
    <source>
        <dbReference type="RuleBase" id="RU003476"/>
    </source>
</evidence>
<comment type="pathway">
    <text evidence="7">Carbohydrate degradation; 2-deoxy-D-ribose 1-phosphate degradation; D-glyceraldehyde 3-phosphate and acetaldehyde from 2-deoxy-alpha-D-ribose 1-phosphate: step 2/2.</text>
</comment>
<feature type="active site" description="Proton donor/acceptor" evidence="7">
    <location>
        <position position="240"/>
    </location>
</feature>
<comment type="function">
    <text evidence="7">Catalyzes a reversible aldol reaction between acetaldehyde and D-glyceraldehyde 3-phosphate to generate 2-deoxy-D-ribose 5-phosphate.</text>
</comment>
<dbReference type="SUPFAM" id="SSF55811">
    <property type="entry name" value="Nudix"/>
    <property type="match status" value="1"/>
</dbReference>
<dbReference type="InterPro" id="IPR020084">
    <property type="entry name" value="NUDIX_hydrolase_CS"/>
</dbReference>
<dbReference type="PROSITE" id="PS00893">
    <property type="entry name" value="NUDIX_BOX"/>
    <property type="match status" value="1"/>
</dbReference>
<feature type="active site" description="Proton donor/acceptor" evidence="7">
    <location>
        <position position="332"/>
    </location>
</feature>
<dbReference type="InterPro" id="IPR002915">
    <property type="entry name" value="DeoC/FbaB/LacD_aldolase"/>
</dbReference>
<dbReference type="PANTHER" id="PTHR10889:SF1">
    <property type="entry name" value="DEOXYRIBOSE-PHOSPHATE ALDOLASE"/>
    <property type="match status" value="1"/>
</dbReference>
<evidence type="ECO:0000256" key="2">
    <source>
        <dbReference type="ARBA" id="ARBA00022490"/>
    </source>
</evidence>
<keyword evidence="5 7" id="KW-0704">Schiff base</keyword>
<dbReference type="NCBIfam" id="TIGR00126">
    <property type="entry name" value="deoC"/>
    <property type="match status" value="1"/>
</dbReference>
<evidence type="ECO:0000259" key="9">
    <source>
        <dbReference type="PROSITE" id="PS51462"/>
    </source>
</evidence>
<evidence type="ECO:0000313" key="10">
    <source>
        <dbReference type="EMBL" id="MFB9750584.1"/>
    </source>
</evidence>
<evidence type="ECO:0000256" key="3">
    <source>
        <dbReference type="ARBA" id="ARBA00022801"/>
    </source>
</evidence>
<dbReference type="InterPro" id="IPR013785">
    <property type="entry name" value="Aldolase_TIM"/>
</dbReference>
<evidence type="ECO:0000256" key="7">
    <source>
        <dbReference type="HAMAP-Rule" id="MF_00114"/>
    </source>
</evidence>
<comment type="similarity">
    <text evidence="8">Belongs to the Nudix hydrolase family.</text>
</comment>
<dbReference type="EMBL" id="JBHMAG010000003">
    <property type="protein sequence ID" value="MFB9750584.1"/>
    <property type="molecule type" value="Genomic_DNA"/>
</dbReference>
<dbReference type="HAMAP" id="MF_00114">
    <property type="entry name" value="DeoC_type1"/>
    <property type="match status" value="1"/>
</dbReference>
<dbReference type="EC" id="4.1.2.4" evidence="7"/>
<dbReference type="SUPFAM" id="SSF51569">
    <property type="entry name" value="Aldolase"/>
    <property type="match status" value="1"/>
</dbReference>
<dbReference type="Pfam" id="PF01791">
    <property type="entry name" value="DeoC"/>
    <property type="match status" value="1"/>
</dbReference>
<dbReference type="Proteomes" id="UP001589619">
    <property type="component" value="Unassembled WGS sequence"/>
</dbReference>
<dbReference type="RefSeq" id="WP_344906752.1">
    <property type="nucleotide sequence ID" value="NZ_BAAAYO010000005.1"/>
</dbReference>
<keyword evidence="2 7" id="KW-0963">Cytoplasm</keyword>
<accession>A0ABV5VQP0</accession>
<proteinExistence type="inferred from homology"/>
<dbReference type="SMART" id="SM01133">
    <property type="entry name" value="DeoC"/>
    <property type="match status" value="1"/>
</dbReference>
<feature type="domain" description="Nudix hydrolase" evidence="9">
    <location>
        <begin position="1"/>
        <end position="133"/>
    </location>
</feature>
<organism evidence="10 11">
    <name type="scientific">Paenibacillus hodogayensis</name>
    <dbReference type="NCBI Taxonomy" id="279208"/>
    <lineage>
        <taxon>Bacteria</taxon>
        <taxon>Bacillati</taxon>
        <taxon>Bacillota</taxon>
        <taxon>Bacilli</taxon>
        <taxon>Bacillales</taxon>
        <taxon>Paenibacillaceae</taxon>
        <taxon>Paenibacillus</taxon>
    </lineage>
</organism>
<dbReference type="PROSITE" id="PS51462">
    <property type="entry name" value="NUDIX"/>
    <property type="match status" value="1"/>
</dbReference>
<comment type="caution">
    <text evidence="10">The sequence shown here is derived from an EMBL/GenBank/DDBJ whole genome shotgun (WGS) entry which is preliminary data.</text>
</comment>
<evidence type="ECO:0000256" key="5">
    <source>
        <dbReference type="ARBA" id="ARBA00023270"/>
    </source>
</evidence>
<keyword evidence="11" id="KW-1185">Reference proteome</keyword>